<dbReference type="InterPro" id="IPR023214">
    <property type="entry name" value="HAD_sf"/>
</dbReference>
<dbReference type="PANTHER" id="PTHR18901:SF38">
    <property type="entry name" value="PSEUDOURIDINE-5'-PHOSPHATASE"/>
    <property type="match status" value="1"/>
</dbReference>
<evidence type="ECO:0000313" key="2">
    <source>
        <dbReference type="Proteomes" id="UP000248311"/>
    </source>
</evidence>
<dbReference type="CDD" id="cd07505">
    <property type="entry name" value="HAD_BPGM-like"/>
    <property type="match status" value="1"/>
</dbReference>
<dbReference type="Proteomes" id="UP000248311">
    <property type="component" value="Unassembled WGS sequence"/>
</dbReference>
<dbReference type="PRINTS" id="PR00413">
    <property type="entry name" value="HADHALOGNASE"/>
</dbReference>
<dbReference type="EMBL" id="QJTE01000003">
    <property type="protein sequence ID" value="PYE83956.1"/>
    <property type="molecule type" value="Genomic_DNA"/>
</dbReference>
<dbReference type="OrthoDB" id="9782449at2"/>
<dbReference type="InterPro" id="IPR036412">
    <property type="entry name" value="HAD-like_sf"/>
</dbReference>
<name>A0A318SUM6_9RHOB</name>
<sequence length="233" mass="24939">MPQRPDPLPFDAIVFDLDGTLVDTETLCNETGIAALRDQDVDLPISFFEALAGIHDAERMRRVEAEIGREIDRERFLRDWDARTEARLEDEGLPLLGGAQALIEAAHAAGLPMAIATSSRRNMAEVKLRHAGLGRWIETLVSVDDIAEAKPAPDAYLEAARLLGVAPDRCLAFEDSGTGAQAAHSAGLTVVHMPPPGEAALRQAHYAARDLAEGATAAGLGPLLAAKDQLHDT</sequence>
<protein>
    <submittedName>
        <fullName evidence="1">HAD superfamily hydrolase (TIGR01509 family)</fullName>
    </submittedName>
</protein>
<dbReference type="GO" id="GO:0016787">
    <property type="term" value="F:hydrolase activity"/>
    <property type="evidence" value="ECO:0007669"/>
    <property type="project" value="UniProtKB-KW"/>
</dbReference>
<accession>A0A318SUM6</accession>
<dbReference type="Gene3D" id="3.40.50.1000">
    <property type="entry name" value="HAD superfamily/HAD-like"/>
    <property type="match status" value="1"/>
</dbReference>
<keyword evidence="2" id="KW-1185">Reference proteome</keyword>
<dbReference type="Gene3D" id="1.10.150.240">
    <property type="entry name" value="Putative phosphatase, domain 2"/>
    <property type="match status" value="1"/>
</dbReference>
<reference evidence="1 2" key="1">
    <citation type="submission" date="2018-06" db="EMBL/GenBank/DDBJ databases">
        <title>Genomic Encyclopedia of Type Strains, Phase III (KMG-III): the genomes of soil and plant-associated and newly described type strains.</title>
        <authorList>
            <person name="Whitman W."/>
        </authorList>
    </citation>
    <scope>NUCLEOTIDE SEQUENCE [LARGE SCALE GENOMIC DNA]</scope>
    <source>
        <strain evidence="1 2">CECT 9025</strain>
    </source>
</reference>
<proteinExistence type="predicted"/>
<organism evidence="1 2">
    <name type="scientific">Pseudoroseicyclus aestuarii</name>
    <dbReference type="NCBI Taxonomy" id="1795041"/>
    <lineage>
        <taxon>Bacteria</taxon>
        <taxon>Pseudomonadati</taxon>
        <taxon>Pseudomonadota</taxon>
        <taxon>Alphaproteobacteria</taxon>
        <taxon>Rhodobacterales</taxon>
        <taxon>Paracoccaceae</taxon>
        <taxon>Pseudoroseicyclus</taxon>
    </lineage>
</organism>
<dbReference type="SFLD" id="SFLDS00003">
    <property type="entry name" value="Haloacid_Dehalogenase"/>
    <property type="match status" value="1"/>
</dbReference>
<dbReference type="InterPro" id="IPR006439">
    <property type="entry name" value="HAD-SF_hydro_IA"/>
</dbReference>
<dbReference type="RefSeq" id="WP_110814504.1">
    <property type="nucleotide sequence ID" value="NZ_QJTE01000003.1"/>
</dbReference>
<dbReference type="NCBIfam" id="TIGR01509">
    <property type="entry name" value="HAD-SF-IA-v3"/>
    <property type="match status" value="1"/>
</dbReference>
<evidence type="ECO:0000313" key="1">
    <source>
        <dbReference type="EMBL" id="PYE83956.1"/>
    </source>
</evidence>
<dbReference type="Pfam" id="PF00702">
    <property type="entry name" value="Hydrolase"/>
    <property type="match status" value="1"/>
</dbReference>
<dbReference type="AlphaFoldDB" id="A0A318SUM6"/>
<dbReference type="SUPFAM" id="SSF56784">
    <property type="entry name" value="HAD-like"/>
    <property type="match status" value="1"/>
</dbReference>
<dbReference type="PANTHER" id="PTHR18901">
    <property type="entry name" value="2-DEOXYGLUCOSE-6-PHOSPHATE PHOSPHATASE 2"/>
    <property type="match status" value="1"/>
</dbReference>
<dbReference type="SFLD" id="SFLDG01129">
    <property type="entry name" value="C1.5:_HAD__Beta-PGM__Phosphata"/>
    <property type="match status" value="1"/>
</dbReference>
<dbReference type="InterPro" id="IPR023198">
    <property type="entry name" value="PGP-like_dom2"/>
</dbReference>
<comment type="caution">
    <text evidence="1">The sequence shown here is derived from an EMBL/GenBank/DDBJ whole genome shotgun (WGS) entry which is preliminary data.</text>
</comment>
<keyword evidence="1" id="KW-0378">Hydrolase</keyword>
<gene>
    <name evidence="1" type="ORF">DFP88_103318</name>
</gene>